<dbReference type="InterPro" id="IPR025562">
    <property type="entry name" value="Tae4"/>
</dbReference>
<organism evidence="1 2">
    <name type="scientific">Acinetobacter stercoris</name>
    <dbReference type="NCBI Taxonomy" id="2126983"/>
    <lineage>
        <taxon>Bacteria</taxon>
        <taxon>Pseudomonadati</taxon>
        <taxon>Pseudomonadota</taxon>
        <taxon>Gammaproteobacteria</taxon>
        <taxon>Moraxellales</taxon>
        <taxon>Moraxellaceae</taxon>
        <taxon>Acinetobacter</taxon>
    </lineage>
</organism>
<dbReference type="AlphaFoldDB" id="A0A2U3MXZ1"/>
<dbReference type="EMBL" id="OOGT01000052">
    <property type="protein sequence ID" value="SPL70300.1"/>
    <property type="molecule type" value="Genomic_DNA"/>
</dbReference>
<gene>
    <name evidence="1" type="ORF">KPC_1478</name>
</gene>
<dbReference type="Pfam" id="PF14113">
    <property type="entry name" value="Tae4"/>
    <property type="match status" value="1"/>
</dbReference>
<accession>A0A2U3MXZ1</accession>
<dbReference type="InParanoid" id="A0A2U3MXZ1"/>
<dbReference type="RefSeq" id="WP_121973781.1">
    <property type="nucleotide sequence ID" value="NZ_OOGT01000052.1"/>
</dbReference>
<dbReference type="Gene3D" id="3.90.1720.70">
    <property type="match status" value="1"/>
</dbReference>
<name>A0A2U3MXZ1_9GAMM</name>
<keyword evidence="2" id="KW-1185">Reference proteome</keyword>
<proteinExistence type="predicted"/>
<dbReference type="Proteomes" id="UP000245974">
    <property type="component" value="Unassembled WGS sequence"/>
</dbReference>
<evidence type="ECO:0000313" key="2">
    <source>
        <dbReference type="Proteomes" id="UP000245974"/>
    </source>
</evidence>
<protein>
    <recommendedName>
        <fullName evidence="3">Type VI secretion system amidase effector protein Tae4</fullName>
    </recommendedName>
</protein>
<sequence>MATNISATAGGQSSTIRANRPLFSELWKNYPIKMAAGDVYSLVGGQAYALYQENPNGYANACALRLSRSLNYGGMPIKQSTRGYKVKGSDSKLYLLRVREMISFVENNLGKADITLKPQNNEDVSSQLSGKNGIIIFKVTGWSDATGHVTLWNGSDCGDSCYFVHHNSNARTTEVLFWNLR</sequence>
<dbReference type="OrthoDB" id="8480759at2"/>
<evidence type="ECO:0008006" key="3">
    <source>
        <dbReference type="Google" id="ProtNLM"/>
    </source>
</evidence>
<reference evidence="2" key="1">
    <citation type="submission" date="2018-03" db="EMBL/GenBank/DDBJ databases">
        <authorList>
            <person name="Blom J."/>
        </authorList>
    </citation>
    <scope>NUCLEOTIDE SEQUENCE [LARGE SCALE GENOMIC DNA]</scope>
    <source>
        <strain evidence="2">KPC-SM-21</strain>
    </source>
</reference>
<evidence type="ECO:0000313" key="1">
    <source>
        <dbReference type="EMBL" id="SPL70300.1"/>
    </source>
</evidence>